<comment type="caution">
    <text evidence="2">The sequence shown here is derived from an EMBL/GenBank/DDBJ whole genome shotgun (WGS) entry which is preliminary data.</text>
</comment>
<organism evidence="2 3">
    <name type="scientific">Candidatus Aveggerthella stercoripullorum</name>
    <dbReference type="NCBI Taxonomy" id="2840688"/>
    <lineage>
        <taxon>Bacteria</taxon>
        <taxon>Bacillati</taxon>
        <taxon>Actinomycetota</taxon>
        <taxon>Coriobacteriia</taxon>
        <taxon>Eggerthellales</taxon>
        <taxon>Eggerthellaceae</taxon>
        <taxon>Eggerthellaceae incertae sedis</taxon>
        <taxon>Candidatus Aveggerthella</taxon>
    </lineage>
</organism>
<dbReference type="EMBL" id="DVGB01000046">
    <property type="protein sequence ID" value="HIR01392.1"/>
    <property type="molecule type" value="Genomic_DNA"/>
</dbReference>
<dbReference type="AlphaFoldDB" id="A0A9D0ZZX1"/>
<evidence type="ECO:0000313" key="2">
    <source>
        <dbReference type="EMBL" id="HIR01392.1"/>
    </source>
</evidence>
<evidence type="ECO:0000313" key="3">
    <source>
        <dbReference type="Proteomes" id="UP000824261"/>
    </source>
</evidence>
<accession>A0A9D0ZZX1</accession>
<name>A0A9D0ZZX1_9ACTN</name>
<reference evidence="2" key="1">
    <citation type="submission" date="2020-10" db="EMBL/GenBank/DDBJ databases">
        <authorList>
            <person name="Gilroy R."/>
        </authorList>
    </citation>
    <scope>NUCLEOTIDE SEQUENCE</scope>
    <source>
        <strain evidence="2">ChiGjej1B1-2707</strain>
    </source>
</reference>
<protein>
    <submittedName>
        <fullName evidence="2">Uncharacterized protein</fullName>
    </submittedName>
</protein>
<sequence>MTDKQLDNNNLEPDVPENPEIPDGQLDEAAGGWNTYRDYYGVYCKKCRNIFYAYDDEALKRIVTNPCRWCGAPYTNMIIDPSLSPRNKPDRPLH</sequence>
<evidence type="ECO:0000256" key="1">
    <source>
        <dbReference type="SAM" id="MobiDB-lite"/>
    </source>
</evidence>
<feature type="region of interest" description="Disordered" evidence="1">
    <location>
        <begin position="1"/>
        <end position="31"/>
    </location>
</feature>
<reference evidence="2" key="2">
    <citation type="journal article" date="2021" name="PeerJ">
        <title>Extensive microbial diversity within the chicken gut microbiome revealed by metagenomics and culture.</title>
        <authorList>
            <person name="Gilroy R."/>
            <person name="Ravi A."/>
            <person name="Getino M."/>
            <person name="Pursley I."/>
            <person name="Horton D.L."/>
            <person name="Alikhan N.F."/>
            <person name="Baker D."/>
            <person name="Gharbi K."/>
            <person name="Hall N."/>
            <person name="Watson M."/>
            <person name="Adriaenssens E.M."/>
            <person name="Foster-Nyarko E."/>
            <person name="Jarju S."/>
            <person name="Secka A."/>
            <person name="Antonio M."/>
            <person name="Oren A."/>
            <person name="Chaudhuri R.R."/>
            <person name="La Ragione R."/>
            <person name="Hildebrand F."/>
            <person name="Pallen M.J."/>
        </authorList>
    </citation>
    <scope>NUCLEOTIDE SEQUENCE</scope>
    <source>
        <strain evidence="2">ChiGjej1B1-2707</strain>
    </source>
</reference>
<gene>
    <name evidence="2" type="ORF">IAA69_03925</name>
</gene>
<proteinExistence type="predicted"/>
<dbReference type="Proteomes" id="UP000824261">
    <property type="component" value="Unassembled WGS sequence"/>
</dbReference>